<gene>
    <name evidence="2" type="ORF">CLV63_12611</name>
</gene>
<proteinExistence type="predicted"/>
<reference evidence="2 3" key="1">
    <citation type="submission" date="2018-03" db="EMBL/GenBank/DDBJ databases">
        <title>Genomic Encyclopedia of Archaeal and Bacterial Type Strains, Phase II (KMG-II): from individual species to whole genera.</title>
        <authorList>
            <person name="Goeker M."/>
        </authorList>
    </citation>
    <scope>NUCLEOTIDE SEQUENCE [LARGE SCALE GENOMIC DNA]</scope>
    <source>
        <strain evidence="2 3">DSM 45312</strain>
    </source>
</reference>
<sequence length="290" mass="31506">MPYGVESTRQVVPLDQQQLVKVYIEDRGWTRHKVAIDMRRITGEYLKTHPKLKQHLKPVVESTLSRWRNDGHSKPVHRGKFDAIVLTVLWLEWEVAGHAGPPPDLQEVAKCWSKWQDNSQPENSAPVEAPVTPSAAPSDPVSDKPARISTDHEETRVTRAYGRTGALLLSAARDSETDAALDLGLLHLLDGRRAEGMHFLQDAHSGGSKEAAELIAAPAATAAATAARTAVARASRLGGAPSDTERKVVLLERAARSGSMEAAEVLARHFELLGEAGPAGRWRAVAGQDK</sequence>
<dbReference type="EMBL" id="PYGA01000026">
    <property type="protein sequence ID" value="PSK89375.1"/>
    <property type="molecule type" value="Genomic_DNA"/>
</dbReference>
<dbReference type="Proteomes" id="UP000240542">
    <property type="component" value="Unassembled WGS sequence"/>
</dbReference>
<protein>
    <submittedName>
        <fullName evidence="2">Uncharacterized protein</fullName>
    </submittedName>
</protein>
<feature type="compositionally biased region" description="Basic and acidic residues" evidence="1">
    <location>
        <begin position="141"/>
        <end position="154"/>
    </location>
</feature>
<keyword evidence="3" id="KW-1185">Reference proteome</keyword>
<comment type="caution">
    <text evidence="2">The sequence shown here is derived from an EMBL/GenBank/DDBJ whole genome shotgun (WGS) entry which is preliminary data.</text>
</comment>
<organism evidence="2 3">
    <name type="scientific">Murinocardiopsis flavida</name>
    <dbReference type="NCBI Taxonomy" id="645275"/>
    <lineage>
        <taxon>Bacteria</taxon>
        <taxon>Bacillati</taxon>
        <taxon>Actinomycetota</taxon>
        <taxon>Actinomycetes</taxon>
        <taxon>Streptosporangiales</taxon>
        <taxon>Nocardiopsidaceae</taxon>
        <taxon>Murinocardiopsis</taxon>
    </lineage>
</organism>
<accession>A0A2P8CWN9</accession>
<feature type="region of interest" description="Disordered" evidence="1">
    <location>
        <begin position="115"/>
        <end position="154"/>
    </location>
</feature>
<evidence type="ECO:0000256" key="1">
    <source>
        <dbReference type="SAM" id="MobiDB-lite"/>
    </source>
</evidence>
<evidence type="ECO:0000313" key="2">
    <source>
        <dbReference type="EMBL" id="PSK89375.1"/>
    </source>
</evidence>
<dbReference type="AlphaFoldDB" id="A0A2P8CWN9"/>
<name>A0A2P8CWN9_9ACTN</name>
<evidence type="ECO:0000313" key="3">
    <source>
        <dbReference type="Proteomes" id="UP000240542"/>
    </source>
</evidence>